<accession>A0A1I6L1Y1</accession>
<dbReference type="RefSeq" id="WP_165611277.1">
    <property type="nucleotide sequence ID" value="NZ_FOZG01000002.1"/>
</dbReference>
<proteinExistence type="predicted"/>
<protein>
    <submittedName>
        <fullName evidence="2">UrcA family protein</fullName>
    </submittedName>
</protein>
<organism evidence="2 3">
    <name type="scientific">Sphingomonas jatrophae</name>
    <dbReference type="NCBI Taxonomy" id="1166337"/>
    <lineage>
        <taxon>Bacteria</taxon>
        <taxon>Pseudomonadati</taxon>
        <taxon>Pseudomonadota</taxon>
        <taxon>Alphaproteobacteria</taxon>
        <taxon>Sphingomonadales</taxon>
        <taxon>Sphingomonadaceae</taxon>
        <taxon>Sphingomonas</taxon>
    </lineage>
</organism>
<dbReference type="STRING" id="1166337.SAMN05192580_2170"/>
<dbReference type="EMBL" id="FOZG01000002">
    <property type="protein sequence ID" value="SFR97479.1"/>
    <property type="molecule type" value="Genomic_DNA"/>
</dbReference>
<sequence>MSPFLRLAVLAALIPTIAVPAAPARSDPPPPVIVSYADLDLSTPAGRAMLKRRVQLATGALCQGATLRAAGFRPS</sequence>
<evidence type="ECO:0000313" key="2">
    <source>
        <dbReference type="EMBL" id="SFR97479.1"/>
    </source>
</evidence>
<dbReference type="NCBIfam" id="TIGR04433">
    <property type="entry name" value="UrcA_uranyl"/>
    <property type="match status" value="1"/>
</dbReference>
<feature type="signal peptide" evidence="1">
    <location>
        <begin position="1"/>
        <end position="21"/>
    </location>
</feature>
<evidence type="ECO:0000313" key="3">
    <source>
        <dbReference type="Proteomes" id="UP000198824"/>
    </source>
</evidence>
<gene>
    <name evidence="2" type="ORF">SAMN05192580_2170</name>
</gene>
<evidence type="ECO:0000256" key="1">
    <source>
        <dbReference type="SAM" id="SignalP"/>
    </source>
</evidence>
<dbReference type="AlphaFoldDB" id="A0A1I6L1Y1"/>
<keyword evidence="1" id="KW-0732">Signal</keyword>
<name>A0A1I6L1Y1_9SPHN</name>
<feature type="chain" id="PRO_5011785614" evidence="1">
    <location>
        <begin position="22"/>
        <end position="75"/>
    </location>
</feature>
<dbReference type="Proteomes" id="UP000198824">
    <property type="component" value="Unassembled WGS sequence"/>
</dbReference>
<dbReference type="InterPro" id="IPR030972">
    <property type="entry name" value="UrcA_uranyl"/>
</dbReference>
<reference evidence="2 3" key="1">
    <citation type="submission" date="2016-10" db="EMBL/GenBank/DDBJ databases">
        <authorList>
            <person name="de Groot N.N."/>
        </authorList>
    </citation>
    <scope>NUCLEOTIDE SEQUENCE [LARGE SCALE GENOMIC DNA]</scope>
    <source>
        <strain evidence="2 3">S5-249</strain>
    </source>
</reference>
<keyword evidence="3" id="KW-1185">Reference proteome</keyword>